<keyword evidence="2" id="KW-0456">Lyase</keyword>
<accession>A0AAD4TIZ0</accession>
<dbReference type="PANTHER" id="PTHR10067">
    <property type="entry name" value="PHOSPHATIDYLSERINE DECARBOXYLASE"/>
    <property type="match status" value="1"/>
</dbReference>
<evidence type="ECO:0000256" key="2">
    <source>
        <dbReference type="ARBA" id="ARBA00023239"/>
    </source>
</evidence>
<keyword evidence="1" id="KW-0210">Decarboxylase</keyword>
<dbReference type="EMBL" id="JAJJMB010001160">
    <property type="protein sequence ID" value="KAI3958413.1"/>
    <property type="molecule type" value="Genomic_DNA"/>
</dbReference>
<feature type="non-terminal residue" evidence="3">
    <location>
        <position position="1"/>
    </location>
</feature>
<dbReference type="PANTHER" id="PTHR10067:SF17">
    <property type="entry name" value="PHOSPHATIDYLSERINE DECARBOXYLASE PROENZYME 2"/>
    <property type="match status" value="1"/>
</dbReference>
<dbReference type="GO" id="GO:0004609">
    <property type="term" value="F:phosphatidylserine decarboxylase activity"/>
    <property type="evidence" value="ECO:0007669"/>
    <property type="project" value="InterPro"/>
</dbReference>
<evidence type="ECO:0000313" key="4">
    <source>
        <dbReference type="Proteomes" id="UP001202328"/>
    </source>
</evidence>
<keyword evidence="4" id="KW-1185">Reference proteome</keyword>
<comment type="caution">
    <text evidence="3">The sequence shown here is derived from an EMBL/GenBank/DDBJ whole genome shotgun (WGS) entry which is preliminary data.</text>
</comment>
<dbReference type="AlphaFoldDB" id="A0AAD4TIZ0"/>
<dbReference type="Proteomes" id="UP001202328">
    <property type="component" value="Unassembled WGS sequence"/>
</dbReference>
<dbReference type="GO" id="GO:0008654">
    <property type="term" value="P:phospholipid biosynthetic process"/>
    <property type="evidence" value="ECO:0007669"/>
    <property type="project" value="InterPro"/>
</dbReference>
<reference evidence="3" key="1">
    <citation type="submission" date="2022-04" db="EMBL/GenBank/DDBJ databases">
        <title>A functionally conserved STORR gene fusion in Papaver species that diverged 16.8 million years ago.</title>
        <authorList>
            <person name="Catania T."/>
        </authorList>
    </citation>
    <scope>NUCLEOTIDE SEQUENCE</scope>
    <source>
        <strain evidence="3">S-188037</strain>
    </source>
</reference>
<name>A0AAD4TIZ0_9MAGN</name>
<sequence length="70" mass="8053">NLTFNEFFIRELKPDARPVAFSEQDDVAACAADCRLMHLESVVDSMRFWIKDATKIDEYLIAIGERSLET</sequence>
<protein>
    <submittedName>
        <fullName evidence="3">Uncharacterized protein</fullName>
    </submittedName>
</protein>
<organism evidence="3 4">
    <name type="scientific">Papaver atlanticum</name>
    <dbReference type="NCBI Taxonomy" id="357466"/>
    <lineage>
        <taxon>Eukaryota</taxon>
        <taxon>Viridiplantae</taxon>
        <taxon>Streptophyta</taxon>
        <taxon>Embryophyta</taxon>
        <taxon>Tracheophyta</taxon>
        <taxon>Spermatophyta</taxon>
        <taxon>Magnoliopsida</taxon>
        <taxon>Ranunculales</taxon>
        <taxon>Papaveraceae</taxon>
        <taxon>Papaveroideae</taxon>
        <taxon>Papaver</taxon>
    </lineage>
</organism>
<evidence type="ECO:0000256" key="1">
    <source>
        <dbReference type="ARBA" id="ARBA00022793"/>
    </source>
</evidence>
<dbReference type="Pfam" id="PF02666">
    <property type="entry name" value="PS_Dcarbxylase"/>
    <property type="match status" value="1"/>
</dbReference>
<dbReference type="InterPro" id="IPR003817">
    <property type="entry name" value="PS_Dcarbxylase"/>
</dbReference>
<evidence type="ECO:0000313" key="3">
    <source>
        <dbReference type="EMBL" id="KAI3958413.1"/>
    </source>
</evidence>
<gene>
    <name evidence="3" type="ORF">MKW98_011101</name>
</gene>
<proteinExistence type="predicted"/>